<reference evidence="3" key="1">
    <citation type="submission" date="2018-12" db="EMBL/GenBank/DDBJ databases">
        <title>Tengunoibacter tsumagoiensis gen. nov., sp. nov., Dictyobacter kobayashii sp. nov., D. alpinus sp. nov., and D. joshuensis sp. nov. and description of Dictyobacteraceae fam. nov. within the order Ktedonobacterales isolated from Tengu-no-mugimeshi.</title>
        <authorList>
            <person name="Wang C.M."/>
            <person name="Zheng Y."/>
            <person name="Sakai Y."/>
            <person name="Toyoda A."/>
            <person name="Minakuchi Y."/>
            <person name="Abe K."/>
            <person name="Yokota A."/>
            <person name="Yabe S."/>
        </authorList>
    </citation>
    <scope>NUCLEOTIDE SEQUENCE [LARGE SCALE GENOMIC DNA]</scope>
    <source>
        <strain evidence="3">Uno16</strain>
    </source>
</reference>
<feature type="transmembrane region" description="Helical" evidence="1">
    <location>
        <begin position="37"/>
        <end position="58"/>
    </location>
</feature>
<dbReference type="EMBL" id="BIFT01000001">
    <property type="protein sequence ID" value="GCE26520.1"/>
    <property type="molecule type" value="Genomic_DNA"/>
</dbReference>
<gene>
    <name evidence="2" type="ORF">KDA_20040</name>
</gene>
<keyword evidence="1" id="KW-0812">Transmembrane</keyword>
<keyword evidence="3" id="KW-1185">Reference proteome</keyword>
<sequence length="364" mass="41606">MRLTSEKQIPHRIQTCAHAHQLGVPRIVYQSKNTSRLTLALSPLAFVVSASIIVAYSSLYDRIFSWWPLWQAWLVPGIGLSWFLIGLWMLLPPLISPSPRVFLCPRGLIYVRYRCEVVRWDDIVQLTKELQIDQKASLLARYILLRLDGFRVVLEKDLPHLDRLGGFMEREIVRHLLPQVIAKYDTGATVSFSSLEVTARGIYLPSSRRLLPWSEFERLSLDETSFSLYSRNEDWAWQTLSVSGFPNVWVCKGLIEHITKSARRPLPVPAVAAPSRPAQYDLYDAGISIPFGALTISREGVILKSHSRPMPWEEIASFGVGEQEIIIKLIDSQEWYVLPTWSITDPAALSQLVDYALFQHYFIS</sequence>
<dbReference type="Proteomes" id="UP000287171">
    <property type="component" value="Unassembled WGS sequence"/>
</dbReference>
<keyword evidence="1" id="KW-0472">Membrane</keyword>
<proteinExistence type="predicted"/>
<name>A0A402B5A4_9CHLR</name>
<accession>A0A402B5A4</accession>
<evidence type="ECO:0000313" key="3">
    <source>
        <dbReference type="Proteomes" id="UP000287171"/>
    </source>
</evidence>
<dbReference type="InterPro" id="IPR046492">
    <property type="entry name" value="DUF6585"/>
</dbReference>
<comment type="caution">
    <text evidence="2">The sequence shown here is derived from an EMBL/GenBank/DDBJ whole genome shotgun (WGS) entry which is preliminary data.</text>
</comment>
<feature type="transmembrane region" description="Helical" evidence="1">
    <location>
        <begin position="70"/>
        <end position="91"/>
    </location>
</feature>
<keyword evidence="1" id="KW-1133">Transmembrane helix</keyword>
<organism evidence="2 3">
    <name type="scientific">Dictyobacter alpinus</name>
    <dbReference type="NCBI Taxonomy" id="2014873"/>
    <lineage>
        <taxon>Bacteria</taxon>
        <taxon>Bacillati</taxon>
        <taxon>Chloroflexota</taxon>
        <taxon>Ktedonobacteria</taxon>
        <taxon>Ktedonobacterales</taxon>
        <taxon>Dictyobacteraceae</taxon>
        <taxon>Dictyobacter</taxon>
    </lineage>
</organism>
<dbReference type="RefSeq" id="WP_126626963.1">
    <property type="nucleotide sequence ID" value="NZ_BIFT01000001.1"/>
</dbReference>
<dbReference type="OrthoDB" id="148605at2"/>
<evidence type="ECO:0000256" key="1">
    <source>
        <dbReference type="SAM" id="Phobius"/>
    </source>
</evidence>
<dbReference type="Pfam" id="PF20226">
    <property type="entry name" value="DUF6585"/>
    <property type="match status" value="1"/>
</dbReference>
<evidence type="ECO:0000313" key="2">
    <source>
        <dbReference type="EMBL" id="GCE26520.1"/>
    </source>
</evidence>
<dbReference type="AlphaFoldDB" id="A0A402B5A4"/>
<protein>
    <submittedName>
        <fullName evidence="2">Uncharacterized protein</fullName>
    </submittedName>
</protein>